<dbReference type="InterPro" id="IPR055166">
    <property type="entry name" value="Transc_reg_Sar_Rot_HTH"/>
</dbReference>
<evidence type="ECO:0000313" key="12">
    <source>
        <dbReference type="Proteomes" id="UP001235343"/>
    </source>
</evidence>
<evidence type="ECO:0000256" key="2">
    <source>
        <dbReference type="ARBA" id="ARBA00023015"/>
    </source>
</evidence>
<dbReference type="SMART" id="SM00347">
    <property type="entry name" value="HTH_MARR"/>
    <property type="match status" value="1"/>
</dbReference>
<accession>A0ABT7LBA9</accession>
<protein>
    <recommendedName>
        <fullName evidence="6">HTH-type transcriptional regulator MgrA</fullName>
    </recommendedName>
    <alternativeName>
        <fullName evidence="8">HTH-type transcriptional regulator SarZ</fullName>
    </alternativeName>
    <alternativeName>
        <fullName evidence="9">Staphylococcal accessory regulator Z</fullName>
    </alternativeName>
</protein>
<reference evidence="11 12" key="1">
    <citation type="submission" date="2023-06" db="EMBL/GenBank/DDBJ databases">
        <title>Aquibacillus rhizosphaerae LR5S19.</title>
        <authorList>
            <person name="Sun J.-Q."/>
        </authorList>
    </citation>
    <scope>NUCLEOTIDE SEQUENCE [LARGE SCALE GENOMIC DNA]</scope>
    <source>
        <strain evidence="11 12">LR5S19</strain>
    </source>
</reference>
<dbReference type="InterPro" id="IPR023187">
    <property type="entry name" value="Tscrpt_reg_MarR-type_CS"/>
</dbReference>
<gene>
    <name evidence="11" type="ORF">QQS35_22185</name>
</gene>
<evidence type="ECO:0000256" key="4">
    <source>
        <dbReference type="ARBA" id="ARBA00023125"/>
    </source>
</evidence>
<evidence type="ECO:0000256" key="7">
    <source>
        <dbReference type="ARBA" id="ARBA00046337"/>
    </source>
</evidence>
<dbReference type="PANTHER" id="PTHR42756">
    <property type="entry name" value="TRANSCRIPTIONAL REGULATOR, MARR"/>
    <property type="match status" value="1"/>
</dbReference>
<dbReference type="RefSeq" id="WP_285934448.1">
    <property type="nucleotide sequence ID" value="NZ_JASTZU010000063.1"/>
</dbReference>
<sequence length="145" mass="16506">MNQNLLDHQLCLEVYKAASSFSKMYADVLKPHGLTFPQYLVLLAIFEQDEILTKDVGEKLNMGIGTLNPIINRLIKNGWLIKQQSDKDKRAYLLSLTDKANEQKETILLAIKNNMQVCGLVTEETLELLNNLKQINHAFEALGYK</sequence>
<organism evidence="11 12">
    <name type="scientific">Aquibacillus rhizosphaerae</name>
    <dbReference type="NCBI Taxonomy" id="3051431"/>
    <lineage>
        <taxon>Bacteria</taxon>
        <taxon>Bacillati</taxon>
        <taxon>Bacillota</taxon>
        <taxon>Bacilli</taxon>
        <taxon>Bacillales</taxon>
        <taxon>Bacillaceae</taxon>
        <taxon>Aquibacillus</taxon>
    </lineage>
</organism>
<evidence type="ECO:0000259" key="10">
    <source>
        <dbReference type="PROSITE" id="PS50995"/>
    </source>
</evidence>
<proteinExistence type="inferred from homology"/>
<evidence type="ECO:0000256" key="3">
    <source>
        <dbReference type="ARBA" id="ARBA00023026"/>
    </source>
</evidence>
<feature type="domain" description="HTH marR-type" evidence="10">
    <location>
        <begin position="7"/>
        <end position="137"/>
    </location>
</feature>
<dbReference type="SUPFAM" id="SSF46785">
    <property type="entry name" value="Winged helix' DNA-binding domain"/>
    <property type="match status" value="1"/>
</dbReference>
<evidence type="ECO:0000256" key="8">
    <source>
        <dbReference type="ARBA" id="ARBA00047188"/>
    </source>
</evidence>
<comment type="caution">
    <text evidence="11">The sequence shown here is derived from an EMBL/GenBank/DDBJ whole genome shotgun (WGS) entry which is preliminary data.</text>
</comment>
<comment type="similarity">
    <text evidence="7">Belongs to the SarZ family.</text>
</comment>
<keyword evidence="2" id="KW-0805">Transcription regulation</keyword>
<dbReference type="InterPro" id="IPR036390">
    <property type="entry name" value="WH_DNA-bd_sf"/>
</dbReference>
<keyword evidence="3" id="KW-0843">Virulence</keyword>
<evidence type="ECO:0000256" key="6">
    <source>
        <dbReference type="ARBA" id="ARBA00040307"/>
    </source>
</evidence>
<evidence type="ECO:0000313" key="11">
    <source>
        <dbReference type="EMBL" id="MDL4843152.1"/>
    </source>
</evidence>
<dbReference type="Gene3D" id="1.10.10.10">
    <property type="entry name" value="Winged helix-like DNA-binding domain superfamily/Winged helix DNA-binding domain"/>
    <property type="match status" value="1"/>
</dbReference>
<dbReference type="Proteomes" id="UP001235343">
    <property type="component" value="Unassembled WGS sequence"/>
</dbReference>
<dbReference type="PROSITE" id="PS50995">
    <property type="entry name" value="HTH_MARR_2"/>
    <property type="match status" value="1"/>
</dbReference>
<evidence type="ECO:0000256" key="1">
    <source>
        <dbReference type="ARBA" id="ARBA00004496"/>
    </source>
</evidence>
<dbReference type="Pfam" id="PF22381">
    <property type="entry name" value="Staph_reg_Sar_Rot"/>
    <property type="match status" value="1"/>
</dbReference>
<keyword evidence="4" id="KW-0238">DNA-binding</keyword>
<keyword evidence="5" id="KW-0804">Transcription</keyword>
<dbReference type="PANTHER" id="PTHR42756:SF1">
    <property type="entry name" value="TRANSCRIPTIONAL REPRESSOR OF EMRAB OPERON"/>
    <property type="match status" value="1"/>
</dbReference>
<dbReference type="EMBL" id="JASTZU010000063">
    <property type="protein sequence ID" value="MDL4843152.1"/>
    <property type="molecule type" value="Genomic_DNA"/>
</dbReference>
<dbReference type="PROSITE" id="PS01117">
    <property type="entry name" value="HTH_MARR_1"/>
    <property type="match status" value="1"/>
</dbReference>
<dbReference type="InterPro" id="IPR000835">
    <property type="entry name" value="HTH_MarR-typ"/>
</dbReference>
<keyword evidence="12" id="KW-1185">Reference proteome</keyword>
<evidence type="ECO:0000256" key="9">
    <source>
        <dbReference type="ARBA" id="ARBA00047207"/>
    </source>
</evidence>
<comment type="subcellular location">
    <subcellularLocation>
        <location evidence="1">Cytoplasm</location>
    </subcellularLocation>
</comment>
<evidence type="ECO:0000256" key="5">
    <source>
        <dbReference type="ARBA" id="ARBA00023163"/>
    </source>
</evidence>
<name>A0ABT7LBA9_9BACI</name>
<dbReference type="InterPro" id="IPR036388">
    <property type="entry name" value="WH-like_DNA-bd_sf"/>
</dbReference>